<keyword evidence="8 9" id="KW-0511">Multifunctional enzyme</keyword>
<dbReference type="GO" id="GO:0005829">
    <property type="term" value="C:cytosol"/>
    <property type="evidence" value="ECO:0007669"/>
    <property type="project" value="TreeGrafter"/>
</dbReference>
<dbReference type="GO" id="GO:0004477">
    <property type="term" value="F:methenyltetrahydrofolate cyclohydrolase activity"/>
    <property type="evidence" value="ECO:0007669"/>
    <property type="project" value="UniProtKB-UniRule"/>
</dbReference>
<keyword evidence="6 9" id="KW-0560">Oxidoreductase</keyword>
<organism evidence="12 13">
    <name type="scientific">Candidatus Nomurabacteria bacterium GW2011_GWA2_40_9</name>
    <dbReference type="NCBI Taxonomy" id="1618734"/>
    <lineage>
        <taxon>Bacteria</taxon>
        <taxon>Candidatus Nomuraibacteriota</taxon>
    </lineage>
</organism>
<evidence type="ECO:0000256" key="1">
    <source>
        <dbReference type="ARBA" id="ARBA00004777"/>
    </source>
</evidence>
<dbReference type="EC" id="3.5.4.9" evidence="9"/>
<reference evidence="12 13" key="1">
    <citation type="journal article" date="2015" name="Nature">
        <title>rRNA introns, odd ribosomes, and small enigmatic genomes across a large radiation of phyla.</title>
        <authorList>
            <person name="Brown C.T."/>
            <person name="Hug L.A."/>
            <person name="Thomas B.C."/>
            <person name="Sharon I."/>
            <person name="Castelle C.J."/>
            <person name="Singh A."/>
            <person name="Wilkins M.J."/>
            <person name="Williams K.H."/>
            <person name="Banfield J.F."/>
        </authorList>
    </citation>
    <scope>NUCLEOTIDE SEQUENCE [LARGE SCALE GENOMIC DNA]</scope>
</reference>
<feature type="domain" description="Tetrahydrofolate dehydrogenase/cyclohydrolase NAD(P)-binding" evidence="11">
    <location>
        <begin position="134"/>
        <end position="276"/>
    </location>
</feature>
<feature type="domain" description="Tetrahydrofolate dehydrogenase/cyclohydrolase catalytic" evidence="10">
    <location>
        <begin position="4"/>
        <end position="115"/>
    </location>
</feature>
<evidence type="ECO:0000256" key="8">
    <source>
        <dbReference type="ARBA" id="ARBA00023268"/>
    </source>
</evidence>
<dbReference type="EMBL" id="LBZW01000002">
    <property type="protein sequence ID" value="KKR79769.1"/>
    <property type="molecule type" value="Genomic_DNA"/>
</dbReference>
<keyword evidence="7 9" id="KW-0486">Methionine biosynthesis</keyword>
<comment type="caution">
    <text evidence="12">The sequence shown here is derived from an EMBL/GenBank/DDBJ whole genome shotgun (WGS) entry which is preliminary data.</text>
</comment>
<dbReference type="PANTHER" id="PTHR48099:SF5">
    <property type="entry name" value="C-1-TETRAHYDROFOLATE SYNTHASE, CYTOPLASMIC"/>
    <property type="match status" value="1"/>
</dbReference>
<feature type="binding site" evidence="9">
    <location>
        <position position="228"/>
    </location>
    <ligand>
        <name>NADP(+)</name>
        <dbReference type="ChEBI" id="CHEBI:58349"/>
    </ligand>
</feature>
<comment type="subunit">
    <text evidence="9">Homodimer.</text>
</comment>
<dbReference type="Gene3D" id="3.40.50.10860">
    <property type="entry name" value="Leucine Dehydrogenase, chain A, domain 1"/>
    <property type="match status" value="1"/>
</dbReference>
<evidence type="ECO:0000259" key="11">
    <source>
        <dbReference type="Pfam" id="PF02882"/>
    </source>
</evidence>
<comment type="pathway">
    <text evidence="1 9">One-carbon metabolism; tetrahydrofolate interconversion.</text>
</comment>
<dbReference type="CDD" id="cd01080">
    <property type="entry name" value="NAD_bind_m-THF_DH_Cyclohyd"/>
    <property type="match status" value="1"/>
</dbReference>
<dbReference type="Pfam" id="PF00763">
    <property type="entry name" value="THF_DHG_CYH"/>
    <property type="match status" value="1"/>
</dbReference>
<evidence type="ECO:0000256" key="6">
    <source>
        <dbReference type="ARBA" id="ARBA00023002"/>
    </source>
</evidence>
<dbReference type="Proteomes" id="UP000034749">
    <property type="component" value="Unassembled WGS sequence"/>
</dbReference>
<feature type="binding site" evidence="9">
    <location>
        <begin position="160"/>
        <end position="162"/>
    </location>
    <ligand>
        <name>NADP(+)</name>
        <dbReference type="ChEBI" id="CHEBI:58349"/>
    </ligand>
</feature>
<evidence type="ECO:0000256" key="2">
    <source>
        <dbReference type="ARBA" id="ARBA00022563"/>
    </source>
</evidence>
<protein>
    <recommendedName>
        <fullName evidence="9">Bifunctional protein FolD</fullName>
    </recommendedName>
    <domain>
        <recommendedName>
            <fullName evidence="9">Methylenetetrahydrofolate dehydrogenase</fullName>
            <ecNumber evidence="9">1.5.1.5</ecNumber>
        </recommendedName>
    </domain>
    <domain>
        <recommendedName>
            <fullName evidence="9">Methenyltetrahydrofolate cyclohydrolase</fullName>
            <ecNumber evidence="9">3.5.4.9</ecNumber>
        </recommendedName>
    </domain>
</protein>
<name>A0A0G0TRY8_9BACT</name>
<comment type="similarity">
    <text evidence="9">Belongs to the tetrahydrofolate dehydrogenase/cyclohydrolase family.</text>
</comment>
<evidence type="ECO:0000313" key="13">
    <source>
        <dbReference type="Proteomes" id="UP000034749"/>
    </source>
</evidence>
<dbReference type="Pfam" id="PF02882">
    <property type="entry name" value="THF_DHG_CYH_C"/>
    <property type="match status" value="1"/>
</dbReference>
<keyword evidence="9" id="KW-0028">Amino-acid biosynthesis</keyword>
<dbReference type="InterPro" id="IPR036291">
    <property type="entry name" value="NAD(P)-bd_dom_sf"/>
</dbReference>
<evidence type="ECO:0000313" key="12">
    <source>
        <dbReference type="EMBL" id="KKR79769.1"/>
    </source>
</evidence>
<dbReference type="SUPFAM" id="SSF53223">
    <property type="entry name" value="Aminoacid dehydrogenase-like, N-terminal domain"/>
    <property type="match status" value="1"/>
</dbReference>
<dbReference type="GO" id="GO:0009086">
    <property type="term" value="P:methionine biosynthetic process"/>
    <property type="evidence" value="ECO:0007669"/>
    <property type="project" value="UniProtKB-KW"/>
</dbReference>
<dbReference type="PATRIC" id="fig|1618734.3.peg.57"/>
<keyword evidence="9" id="KW-0368">Histidine biosynthesis</keyword>
<sequence>MTIVDGKKLSKEMLEEIKKEVSRLSFVPVFCDVLVGSDSSSVQYVNLKKKIALFLGIKFQDAYFEENITTEELITEVEKLNKLENMCGLIVQLPLPEYIDTKKVLAHIDTHIDVDCLGENASNIFYKEKPMTIPPTAGACMYLLDSLKIDLKNKNIVVFGAGDLVGKPVSRMLDSRNLPHNVIDRKTESKNKEKLIKNADVIISGIGVGGYIKSDMIKEGVIIIDAGTSESSGSIVGDVDFDSVKDKVSFISPVPGGVGPVTVAMLFRNVLQIAKHLHPSPLTPSPSP</sequence>
<evidence type="ECO:0000256" key="4">
    <source>
        <dbReference type="ARBA" id="ARBA00022801"/>
    </source>
</evidence>
<dbReference type="UniPathway" id="UPA00193"/>
<dbReference type="InterPro" id="IPR020631">
    <property type="entry name" value="THF_DH/CycHdrlase_NAD-bd_dom"/>
</dbReference>
<keyword evidence="4 9" id="KW-0378">Hydrolase</keyword>
<gene>
    <name evidence="9" type="primary">folD</name>
    <name evidence="12" type="ORF">UU24_C0002G0005</name>
</gene>
<dbReference type="AlphaFoldDB" id="A0A0G0TRY8"/>
<dbReference type="GO" id="GO:0006164">
    <property type="term" value="P:purine nucleotide biosynthetic process"/>
    <property type="evidence" value="ECO:0007669"/>
    <property type="project" value="UniProtKB-KW"/>
</dbReference>
<dbReference type="HAMAP" id="MF_01576">
    <property type="entry name" value="THF_DHG_CYH"/>
    <property type="match status" value="1"/>
</dbReference>
<dbReference type="SUPFAM" id="SSF51735">
    <property type="entry name" value="NAD(P)-binding Rossmann-fold domains"/>
    <property type="match status" value="1"/>
</dbReference>
<dbReference type="GO" id="GO:0004488">
    <property type="term" value="F:methylenetetrahydrofolate dehydrogenase (NADP+) activity"/>
    <property type="evidence" value="ECO:0007669"/>
    <property type="project" value="UniProtKB-UniRule"/>
</dbReference>
<evidence type="ECO:0000256" key="3">
    <source>
        <dbReference type="ARBA" id="ARBA00022755"/>
    </source>
</evidence>
<dbReference type="EC" id="1.5.1.5" evidence="9"/>
<comment type="function">
    <text evidence="9">Catalyzes the oxidation of 5,10-methylenetetrahydrofolate to 5,10-methenyltetrahydrofolate and then the hydrolysis of 5,10-methenyltetrahydrofolate to 10-formyltetrahydrofolate.</text>
</comment>
<proteinExistence type="inferred from homology"/>
<keyword evidence="3 9" id="KW-0658">Purine biosynthesis</keyword>
<evidence type="ECO:0000256" key="5">
    <source>
        <dbReference type="ARBA" id="ARBA00022857"/>
    </source>
</evidence>
<dbReference type="GO" id="GO:0035999">
    <property type="term" value="P:tetrahydrofolate interconversion"/>
    <property type="evidence" value="ECO:0007669"/>
    <property type="project" value="UniProtKB-UniRule"/>
</dbReference>
<evidence type="ECO:0000259" key="10">
    <source>
        <dbReference type="Pfam" id="PF00763"/>
    </source>
</evidence>
<comment type="catalytic activity">
    <reaction evidence="9">
        <text>(6R)-5,10-methenyltetrahydrofolate + H2O = (6R)-10-formyltetrahydrofolate + H(+)</text>
        <dbReference type="Rhea" id="RHEA:23700"/>
        <dbReference type="ChEBI" id="CHEBI:15377"/>
        <dbReference type="ChEBI" id="CHEBI:15378"/>
        <dbReference type="ChEBI" id="CHEBI:57455"/>
        <dbReference type="ChEBI" id="CHEBI:195366"/>
        <dbReference type="EC" id="3.5.4.9"/>
    </reaction>
</comment>
<comment type="caution">
    <text evidence="9">Lacks conserved residue(s) required for the propagation of feature annotation.</text>
</comment>
<dbReference type="Gene3D" id="3.40.50.720">
    <property type="entry name" value="NAD(P)-binding Rossmann-like Domain"/>
    <property type="match status" value="1"/>
</dbReference>
<evidence type="ECO:0000256" key="9">
    <source>
        <dbReference type="HAMAP-Rule" id="MF_01576"/>
    </source>
</evidence>
<keyword evidence="2 9" id="KW-0554">One-carbon metabolism</keyword>
<evidence type="ECO:0000256" key="7">
    <source>
        <dbReference type="ARBA" id="ARBA00023167"/>
    </source>
</evidence>
<comment type="catalytic activity">
    <reaction evidence="9">
        <text>(6R)-5,10-methylene-5,6,7,8-tetrahydrofolate + NADP(+) = (6R)-5,10-methenyltetrahydrofolate + NADPH</text>
        <dbReference type="Rhea" id="RHEA:22812"/>
        <dbReference type="ChEBI" id="CHEBI:15636"/>
        <dbReference type="ChEBI" id="CHEBI:57455"/>
        <dbReference type="ChEBI" id="CHEBI:57783"/>
        <dbReference type="ChEBI" id="CHEBI:58349"/>
        <dbReference type="EC" id="1.5.1.5"/>
    </reaction>
</comment>
<keyword evidence="5 9" id="KW-0521">NADP</keyword>
<accession>A0A0G0TRY8</accession>
<dbReference type="GO" id="GO:0000105">
    <property type="term" value="P:L-histidine biosynthetic process"/>
    <property type="evidence" value="ECO:0007669"/>
    <property type="project" value="UniProtKB-KW"/>
</dbReference>
<dbReference type="InterPro" id="IPR020630">
    <property type="entry name" value="THF_DH/CycHdrlase_cat_dom"/>
</dbReference>
<dbReference type="PANTHER" id="PTHR48099">
    <property type="entry name" value="C-1-TETRAHYDROFOLATE SYNTHASE, CYTOPLASMIC-RELATED"/>
    <property type="match status" value="1"/>
</dbReference>
<dbReference type="InterPro" id="IPR046346">
    <property type="entry name" value="Aminoacid_DH-like_N_sf"/>
</dbReference>
<dbReference type="InterPro" id="IPR000672">
    <property type="entry name" value="THF_DH/CycHdrlase"/>
</dbReference>
<dbReference type="PRINTS" id="PR00085">
    <property type="entry name" value="THFDHDRGNASE"/>
</dbReference>